<evidence type="ECO:0000256" key="1">
    <source>
        <dbReference type="ARBA" id="ARBA00001913"/>
    </source>
</evidence>
<accession>A0A363NWN3</accession>
<dbReference type="Pfam" id="PF14508">
    <property type="entry name" value="GH97_N"/>
    <property type="match status" value="1"/>
</dbReference>
<keyword evidence="4" id="KW-0732">Signal</keyword>
<evidence type="ECO:0000313" key="8">
    <source>
        <dbReference type="EMBL" id="PUV25205.1"/>
    </source>
</evidence>
<dbReference type="Gene3D" id="2.70.98.10">
    <property type="match status" value="1"/>
</dbReference>
<keyword evidence="3" id="KW-0106">Calcium</keyword>
<comment type="subunit">
    <text evidence="2">Monomer.</text>
</comment>
<evidence type="ECO:0000256" key="4">
    <source>
        <dbReference type="SAM" id="SignalP"/>
    </source>
</evidence>
<feature type="domain" description="Glycosyl-hydrolase 97 catalytic" evidence="5">
    <location>
        <begin position="318"/>
        <end position="469"/>
    </location>
</feature>
<feature type="chain" id="PRO_5016652108" evidence="4">
    <location>
        <begin position="22"/>
        <end position="665"/>
    </location>
</feature>
<dbReference type="InterPro" id="IPR014718">
    <property type="entry name" value="GH-type_carb-bd"/>
</dbReference>
<organism evidence="8 9">
    <name type="scientific">Sphingobacterium athyrii</name>
    <dbReference type="NCBI Taxonomy" id="2152717"/>
    <lineage>
        <taxon>Bacteria</taxon>
        <taxon>Pseudomonadati</taxon>
        <taxon>Bacteroidota</taxon>
        <taxon>Sphingobacteriia</taxon>
        <taxon>Sphingobacteriales</taxon>
        <taxon>Sphingobacteriaceae</taxon>
        <taxon>Sphingobacterium</taxon>
    </lineage>
</organism>
<comment type="cofactor">
    <cofactor evidence="1">
        <name>Ca(2+)</name>
        <dbReference type="ChEBI" id="CHEBI:29108"/>
    </cofactor>
</comment>
<evidence type="ECO:0000259" key="6">
    <source>
        <dbReference type="Pfam" id="PF14508"/>
    </source>
</evidence>
<dbReference type="GO" id="GO:0030246">
    <property type="term" value="F:carbohydrate binding"/>
    <property type="evidence" value="ECO:0007669"/>
    <property type="project" value="InterPro"/>
</dbReference>
<dbReference type="EMBL" id="QCXX01000002">
    <property type="protein sequence ID" value="PUV25205.1"/>
    <property type="molecule type" value="Genomic_DNA"/>
</dbReference>
<gene>
    <name evidence="8" type="ORF">DCO56_09735</name>
</gene>
<reference evidence="8 9" key="1">
    <citation type="submission" date="2018-04" db="EMBL/GenBank/DDBJ databases">
        <title>Sphingobacterium sp. M46 Genome.</title>
        <authorList>
            <person name="Cheng J."/>
            <person name="Li Y."/>
        </authorList>
    </citation>
    <scope>NUCLEOTIDE SEQUENCE [LARGE SCALE GENOMIC DNA]</scope>
    <source>
        <strain evidence="8 9">M46</strain>
    </source>
</reference>
<dbReference type="Pfam" id="PF10566">
    <property type="entry name" value="Glyco_hydro_97"/>
    <property type="match status" value="1"/>
</dbReference>
<dbReference type="AlphaFoldDB" id="A0A363NWN3"/>
<dbReference type="PANTHER" id="PTHR35803:SF3">
    <property type="entry name" value="ALPHA-GLUCOSIDASE"/>
    <property type="match status" value="1"/>
</dbReference>
<sequence>MKNSSIFLLFILLLGIGTAEAQTTVLHDWKLSSPDGSYIMQITQEKVATGKKQLFYTLTYKGKQAIGKSELGIQLDNQLFESALAIENDTSLSWCENLDFAQEYRQSTQQEWKPLYGERSRVKEDYKELVLKFTKFDEQTAHTEGQQGTSYDKRRSYSLDIVFRAYNEGVAFKYFFPENSNGLFLHITGEQTSFAFEEGTKAYYERWAQGPYFLQPLKNWKDESERPLTLSLPNGLYVALLEAQMVDYARTKLKLSTSQANTLQASIYGEVDAIPPFSTSWRVIMVAQQPGQLIEHNDLVLNLNLENQIKDSSWIKPGKAIRSGLTTAQALACIDFAAQHGLHYVHLDAGWYGPEMKVASKANRVAGNRDLDMQELIHYAAQKDIGIFIYVNQRALMDDLDELFALYQKWGVKGVKFGFVQVGSNRWSTWLHQAVKKAAQYQLLVDIHDEYRPTGYSRTYPNLLTQEGIRGNEEMPDATHNTILPFTRFLAGAGDYTISYYNSRIKTTHAHQLALSVVYYSPLQFLYWYDTPGMYQGEPEIAFFDQVKTVWDDTKVLKGEIGHYIATARRSADEWFVGAITNTEQRKLDLKLDFLNPDTVYVMDSYTDDAAMRTKTKVAVNHFLVDQKTSLQLLLKASGGAALHLRPATKMDKVKYKNVLTRKSL</sequence>
<feature type="signal peptide" evidence="4">
    <location>
        <begin position="1"/>
        <end position="21"/>
    </location>
</feature>
<dbReference type="SUPFAM" id="SSF51445">
    <property type="entry name" value="(Trans)glycosidases"/>
    <property type="match status" value="1"/>
</dbReference>
<feature type="domain" description="Glycosyl-hydrolase 97 C-terminal oligomerisation" evidence="7">
    <location>
        <begin position="550"/>
        <end position="645"/>
    </location>
</feature>
<comment type="caution">
    <text evidence="8">The sequence shown here is derived from an EMBL/GenBank/DDBJ whole genome shotgun (WGS) entry which is preliminary data.</text>
</comment>
<dbReference type="PANTHER" id="PTHR35803">
    <property type="entry name" value="GLUCAN 1,4-ALPHA-GLUCOSIDASE SUSB-RELATED"/>
    <property type="match status" value="1"/>
</dbReference>
<dbReference type="InterPro" id="IPR017853">
    <property type="entry name" value="GH"/>
</dbReference>
<evidence type="ECO:0000259" key="7">
    <source>
        <dbReference type="Pfam" id="PF14509"/>
    </source>
</evidence>
<dbReference type="OrthoDB" id="57532at2"/>
<dbReference type="InterPro" id="IPR019563">
    <property type="entry name" value="GH97_catalytic"/>
</dbReference>
<keyword evidence="9" id="KW-1185">Reference proteome</keyword>
<dbReference type="InterPro" id="IPR052720">
    <property type="entry name" value="Glycosyl_hydrolase_97"/>
</dbReference>
<proteinExistence type="predicted"/>
<dbReference type="RefSeq" id="WP_108633539.1">
    <property type="nucleotide sequence ID" value="NZ_QCXX01000002.1"/>
</dbReference>
<protein>
    <submittedName>
        <fullName evidence="8">Alpha-glucosidase</fullName>
    </submittedName>
</protein>
<evidence type="ECO:0000256" key="3">
    <source>
        <dbReference type="ARBA" id="ARBA00022837"/>
    </source>
</evidence>
<evidence type="ECO:0000256" key="2">
    <source>
        <dbReference type="ARBA" id="ARBA00011245"/>
    </source>
</evidence>
<dbReference type="Gene3D" id="3.20.20.70">
    <property type="entry name" value="Aldolase class I"/>
    <property type="match status" value="1"/>
</dbReference>
<name>A0A363NWN3_9SPHI</name>
<dbReference type="InterPro" id="IPR013785">
    <property type="entry name" value="Aldolase_TIM"/>
</dbReference>
<dbReference type="Pfam" id="PF14509">
    <property type="entry name" value="GH97_C"/>
    <property type="match status" value="1"/>
</dbReference>
<evidence type="ECO:0000259" key="5">
    <source>
        <dbReference type="Pfam" id="PF10566"/>
    </source>
</evidence>
<evidence type="ECO:0000313" key="9">
    <source>
        <dbReference type="Proteomes" id="UP000250831"/>
    </source>
</evidence>
<dbReference type="InterPro" id="IPR029483">
    <property type="entry name" value="GH97_C"/>
</dbReference>
<dbReference type="Proteomes" id="UP000250831">
    <property type="component" value="Unassembled WGS sequence"/>
</dbReference>
<dbReference type="InterPro" id="IPR029486">
    <property type="entry name" value="GH97_N"/>
</dbReference>
<feature type="domain" description="Glycosyl-hydrolase 97 N-terminal" evidence="6">
    <location>
        <begin position="31"/>
        <end position="304"/>
    </location>
</feature>